<dbReference type="InterPro" id="IPR014710">
    <property type="entry name" value="RmlC-like_jellyroll"/>
</dbReference>
<organism evidence="2 3">
    <name type="scientific">Scytalidium lignicola</name>
    <name type="common">Hyphomycete</name>
    <dbReference type="NCBI Taxonomy" id="5539"/>
    <lineage>
        <taxon>Eukaryota</taxon>
        <taxon>Fungi</taxon>
        <taxon>Dikarya</taxon>
        <taxon>Ascomycota</taxon>
        <taxon>Pezizomycotina</taxon>
        <taxon>Leotiomycetes</taxon>
        <taxon>Leotiomycetes incertae sedis</taxon>
        <taxon>Scytalidium</taxon>
    </lineage>
</organism>
<dbReference type="InterPro" id="IPR047142">
    <property type="entry name" value="OryJ/VirC-like"/>
</dbReference>
<dbReference type="PANTHER" id="PTHR36156:SF2">
    <property type="entry name" value="CUPIN TYPE-2 DOMAIN-CONTAINING PROTEIN"/>
    <property type="match status" value="1"/>
</dbReference>
<feature type="non-terminal residue" evidence="2">
    <location>
        <position position="170"/>
    </location>
</feature>
<dbReference type="InterPro" id="IPR013096">
    <property type="entry name" value="Cupin_2"/>
</dbReference>
<comment type="caution">
    <text evidence="2">The sequence shown here is derived from an EMBL/GenBank/DDBJ whole genome shotgun (WGS) entry which is preliminary data.</text>
</comment>
<gene>
    <name evidence="2" type="ORF">B7463_g5762</name>
</gene>
<dbReference type="STRING" id="5539.A0A3E2HAX5"/>
<feature type="non-terminal residue" evidence="2">
    <location>
        <position position="1"/>
    </location>
</feature>
<evidence type="ECO:0000313" key="3">
    <source>
        <dbReference type="Proteomes" id="UP000258309"/>
    </source>
</evidence>
<dbReference type="PANTHER" id="PTHR36156">
    <property type="entry name" value="SLR2101 PROTEIN"/>
    <property type="match status" value="1"/>
</dbReference>
<evidence type="ECO:0000259" key="1">
    <source>
        <dbReference type="Pfam" id="PF07883"/>
    </source>
</evidence>
<accession>A0A3E2HAX5</accession>
<dbReference type="OMA" id="FGVIQIH"/>
<sequence>MATTTTISAPRLVITSHDSTGTAIIGRDSTLPFSQPFGPGTSVFTTAHIAPTVPASNTAPLPSSGPAGIPRPSETGALFCTTDIAPGGSSPMHRTVTLDYCVVLKGEIVLKLDGGEEAVVKEGEYIVQRGTMHAWVNKSNDWCRILCVMLGAEKVKCEDGKVLDAAVAGK</sequence>
<dbReference type="OrthoDB" id="5840532at2759"/>
<keyword evidence="3" id="KW-1185">Reference proteome</keyword>
<dbReference type="InterPro" id="IPR011051">
    <property type="entry name" value="RmlC_Cupin_sf"/>
</dbReference>
<proteinExistence type="predicted"/>
<dbReference type="AlphaFoldDB" id="A0A3E2HAX5"/>
<reference evidence="2 3" key="1">
    <citation type="submission" date="2018-05" db="EMBL/GenBank/DDBJ databases">
        <title>Draft genome sequence of Scytalidium lignicola DSM 105466, a ubiquitous saprotrophic fungus.</title>
        <authorList>
            <person name="Buettner E."/>
            <person name="Gebauer A.M."/>
            <person name="Hofrichter M."/>
            <person name="Liers C."/>
            <person name="Kellner H."/>
        </authorList>
    </citation>
    <scope>NUCLEOTIDE SEQUENCE [LARGE SCALE GENOMIC DNA]</scope>
    <source>
        <strain evidence="2 3">DSM 105466</strain>
    </source>
</reference>
<protein>
    <recommendedName>
        <fullName evidence="1">Cupin type-2 domain-containing protein</fullName>
    </recommendedName>
</protein>
<dbReference type="Proteomes" id="UP000258309">
    <property type="component" value="Unassembled WGS sequence"/>
</dbReference>
<dbReference type="Gene3D" id="2.60.120.10">
    <property type="entry name" value="Jelly Rolls"/>
    <property type="match status" value="1"/>
</dbReference>
<dbReference type="Pfam" id="PF07883">
    <property type="entry name" value="Cupin_2"/>
    <property type="match status" value="1"/>
</dbReference>
<dbReference type="CDD" id="cd02231">
    <property type="entry name" value="cupin_BLL6423-like"/>
    <property type="match status" value="1"/>
</dbReference>
<dbReference type="SUPFAM" id="SSF51182">
    <property type="entry name" value="RmlC-like cupins"/>
    <property type="match status" value="1"/>
</dbReference>
<dbReference type="EMBL" id="NCSJ02000097">
    <property type="protein sequence ID" value="RFU30565.1"/>
    <property type="molecule type" value="Genomic_DNA"/>
</dbReference>
<feature type="domain" description="Cupin type-2" evidence="1">
    <location>
        <begin position="83"/>
        <end position="148"/>
    </location>
</feature>
<evidence type="ECO:0000313" key="2">
    <source>
        <dbReference type="EMBL" id="RFU30565.1"/>
    </source>
</evidence>
<name>A0A3E2HAX5_SCYLI</name>